<evidence type="ECO:0000256" key="2">
    <source>
        <dbReference type="SAM" id="MobiDB-lite"/>
    </source>
</evidence>
<dbReference type="EMBL" id="BFEA01000152">
    <property type="protein sequence ID" value="GBG71701.1"/>
    <property type="molecule type" value="Genomic_DNA"/>
</dbReference>
<dbReference type="Gramene" id="GBG71701">
    <property type="protein sequence ID" value="GBG71701"/>
    <property type="gene ID" value="CBR_g9113"/>
</dbReference>
<dbReference type="Gene3D" id="3.30.40.10">
    <property type="entry name" value="Zinc/RING finger domain, C3HC4 (zinc finger)"/>
    <property type="match status" value="1"/>
</dbReference>
<dbReference type="AlphaFoldDB" id="A0A388KNS3"/>
<evidence type="ECO:0000313" key="4">
    <source>
        <dbReference type="EMBL" id="GBG71701.1"/>
    </source>
</evidence>
<proteinExistence type="predicted"/>
<dbReference type="GO" id="GO:0006513">
    <property type="term" value="P:protein monoubiquitination"/>
    <property type="evidence" value="ECO:0007669"/>
    <property type="project" value="InterPro"/>
</dbReference>
<dbReference type="InterPro" id="IPR013083">
    <property type="entry name" value="Znf_RING/FYVE/PHD"/>
</dbReference>
<keyword evidence="1" id="KW-0863">Zinc-finger</keyword>
<dbReference type="GO" id="GO:0005634">
    <property type="term" value="C:nucleus"/>
    <property type="evidence" value="ECO:0007669"/>
    <property type="project" value="TreeGrafter"/>
</dbReference>
<keyword evidence="1" id="KW-0862">Zinc</keyword>
<dbReference type="GO" id="GO:0003697">
    <property type="term" value="F:single-stranded DNA binding"/>
    <property type="evidence" value="ECO:0007669"/>
    <property type="project" value="InterPro"/>
</dbReference>
<organism evidence="4 5">
    <name type="scientific">Chara braunii</name>
    <name type="common">Braun's stonewort</name>
    <dbReference type="NCBI Taxonomy" id="69332"/>
    <lineage>
        <taxon>Eukaryota</taxon>
        <taxon>Viridiplantae</taxon>
        <taxon>Streptophyta</taxon>
        <taxon>Charophyceae</taxon>
        <taxon>Charales</taxon>
        <taxon>Characeae</taxon>
        <taxon>Chara</taxon>
    </lineage>
</organism>
<comment type="caution">
    <text evidence="4">The sequence shown here is derived from an EMBL/GenBank/DDBJ whole genome shotgun (WGS) entry which is preliminary data.</text>
</comment>
<feature type="domain" description="RING-type" evidence="3">
    <location>
        <begin position="18"/>
        <end position="57"/>
    </location>
</feature>
<feature type="compositionally biased region" description="Low complexity" evidence="2">
    <location>
        <begin position="134"/>
        <end position="148"/>
    </location>
</feature>
<evidence type="ECO:0000256" key="1">
    <source>
        <dbReference type="PROSITE-ProRule" id="PRU00175"/>
    </source>
</evidence>
<reference evidence="4 5" key="1">
    <citation type="journal article" date="2018" name="Cell">
        <title>The Chara Genome: Secondary Complexity and Implications for Plant Terrestrialization.</title>
        <authorList>
            <person name="Nishiyama T."/>
            <person name="Sakayama H."/>
            <person name="Vries J.D."/>
            <person name="Buschmann H."/>
            <person name="Saint-Marcoux D."/>
            <person name="Ullrich K.K."/>
            <person name="Haas F.B."/>
            <person name="Vanderstraeten L."/>
            <person name="Becker D."/>
            <person name="Lang D."/>
            <person name="Vosolsobe S."/>
            <person name="Rombauts S."/>
            <person name="Wilhelmsson P.K.I."/>
            <person name="Janitza P."/>
            <person name="Kern R."/>
            <person name="Heyl A."/>
            <person name="Rumpler F."/>
            <person name="Villalobos L.I.A.C."/>
            <person name="Clay J.M."/>
            <person name="Skokan R."/>
            <person name="Toyoda A."/>
            <person name="Suzuki Y."/>
            <person name="Kagoshima H."/>
            <person name="Schijlen E."/>
            <person name="Tajeshwar N."/>
            <person name="Catarino B."/>
            <person name="Hetherington A.J."/>
            <person name="Saltykova A."/>
            <person name="Bonnot C."/>
            <person name="Breuninger H."/>
            <person name="Symeonidi A."/>
            <person name="Radhakrishnan G.V."/>
            <person name="Van Nieuwerburgh F."/>
            <person name="Deforce D."/>
            <person name="Chang C."/>
            <person name="Karol K.G."/>
            <person name="Hedrich R."/>
            <person name="Ulvskov P."/>
            <person name="Glockner G."/>
            <person name="Delwiche C.F."/>
            <person name="Petrasek J."/>
            <person name="Van de Peer Y."/>
            <person name="Friml J."/>
            <person name="Beilby M."/>
            <person name="Dolan L."/>
            <person name="Kohara Y."/>
            <person name="Sugano S."/>
            <person name="Fujiyama A."/>
            <person name="Delaux P.-M."/>
            <person name="Quint M."/>
            <person name="TheiBen G."/>
            <person name="Hagemann M."/>
            <person name="Harholt J."/>
            <person name="Dunand C."/>
            <person name="Zachgo S."/>
            <person name="Langdale J."/>
            <person name="Maumus F."/>
            <person name="Straeten D.V.D."/>
            <person name="Gould S.B."/>
            <person name="Rensing S.A."/>
        </authorList>
    </citation>
    <scope>NUCLEOTIDE SEQUENCE [LARGE SCALE GENOMIC DNA]</scope>
    <source>
        <strain evidence="4 5">S276</strain>
    </source>
</reference>
<dbReference type="GO" id="GO:0008270">
    <property type="term" value="F:zinc ion binding"/>
    <property type="evidence" value="ECO:0007669"/>
    <property type="project" value="UniProtKB-KW"/>
</dbReference>
<dbReference type="GO" id="GO:0061630">
    <property type="term" value="F:ubiquitin protein ligase activity"/>
    <property type="evidence" value="ECO:0007669"/>
    <property type="project" value="InterPro"/>
</dbReference>
<dbReference type="OrthoDB" id="165084at2759"/>
<dbReference type="GO" id="GO:0006301">
    <property type="term" value="P:DNA damage tolerance"/>
    <property type="evidence" value="ECO:0007669"/>
    <property type="project" value="InterPro"/>
</dbReference>
<dbReference type="GO" id="GO:0097505">
    <property type="term" value="C:Rad6-Rad18 complex"/>
    <property type="evidence" value="ECO:0007669"/>
    <property type="project" value="TreeGrafter"/>
</dbReference>
<dbReference type="Pfam" id="PF13920">
    <property type="entry name" value="zf-C3HC4_3"/>
    <property type="match status" value="1"/>
</dbReference>
<dbReference type="InterPro" id="IPR039577">
    <property type="entry name" value="Rad18"/>
</dbReference>
<feature type="region of interest" description="Disordered" evidence="2">
    <location>
        <begin position="134"/>
        <end position="158"/>
    </location>
</feature>
<dbReference type="PROSITE" id="PS50089">
    <property type="entry name" value="ZF_RING_2"/>
    <property type="match status" value="1"/>
</dbReference>
<evidence type="ECO:0000259" key="3">
    <source>
        <dbReference type="PROSITE" id="PS50089"/>
    </source>
</evidence>
<dbReference type="PANTHER" id="PTHR14134">
    <property type="entry name" value="E3 UBIQUITIN-PROTEIN LIGASE RAD18"/>
    <property type="match status" value="1"/>
</dbReference>
<dbReference type="STRING" id="69332.A0A388KNS3"/>
<accession>A0A388KNS3</accession>
<dbReference type="SUPFAM" id="SSF57850">
    <property type="entry name" value="RING/U-box"/>
    <property type="match status" value="1"/>
</dbReference>
<dbReference type="CDD" id="cd16620">
    <property type="entry name" value="vRING-HC-C4C4_RBBP6"/>
    <property type="match status" value="1"/>
</dbReference>
<keyword evidence="5" id="KW-1185">Reference proteome</keyword>
<keyword evidence="1" id="KW-0479">Metal-binding</keyword>
<dbReference type="SMART" id="SM00184">
    <property type="entry name" value="RING"/>
    <property type="match status" value="1"/>
</dbReference>
<dbReference type="InterPro" id="IPR001841">
    <property type="entry name" value="Znf_RING"/>
</dbReference>
<protein>
    <recommendedName>
        <fullName evidence="3">RING-type domain-containing protein</fullName>
    </recommendedName>
</protein>
<evidence type="ECO:0000313" key="5">
    <source>
        <dbReference type="Proteomes" id="UP000265515"/>
    </source>
</evidence>
<gene>
    <name evidence="4" type="ORF">CBR_g9113</name>
</gene>
<dbReference type="PANTHER" id="PTHR14134:SF2">
    <property type="entry name" value="E3 UBIQUITIN-PROTEIN LIGASE RAD18"/>
    <property type="match status" value="1"/>
</dbReference>
<dbReference type="Proteomes" id="UP000265515">
    <property type="component" value="Unassembled WGS sequence"/>
</dbReference>
<sequence>MTSTAAAADVPIPPGLTCPICMDVFRDPVLVPCCSNTFCRTCLDQALARNDACPICRAPILAVGDPVLPNRAVAALVQAAESAIILMPEEGEGGGQWLQSPSIGVGGVRSGSGSSAVAGGRQLLLGGGSVSIGGASSSPSSPSAARSSIEGHVAGSPSSIVMMTRGTLDSSSPSSIVMMTRGSLDSSSSSELPASGPVLWWPSRHSRSSAGGGVLWGIGGGGGREGGGGRGGAEMDVHRIHSGIVLTVVRSDVPASSSSLLCDEDLEPAIVISAVIRRCQEPSHGRQESPPHRHRCDQEEIGAPTRQAPPHSHRMVVRSRRRIVIAVIRRSARPLHDDSSCIRIAVIRGSSPIIVSVIAVIRRRSSRIHVSSRCILIAVITGSSPIVVGIRCILIAVIWGSGRKHCSQVPRHPQRCDQDIERSSRIVVRSRRIVVRSRHTVVRSRRTPHCRKEPSPLRHRCDQEIETTEHRRPLPIVLYRQATGMRNLAVVMLDSEWEDSWI</sequence>
<name>A0A388KNS3_CHABU</name>